<evidence type="ECO:0000313" key="1">
    <source>
        <dbReference type="EMBL" id="MBD2771821.1"/>
    </source>
</evidence>
<gene>
    <name evidence="1" type="ORF">ICL16_06870</name>
</gene>
<comment type="caution">
    <text evidence="1">The sequence shown here is derived from an EMBL/GenBank/DDBJ whole genome shotgun (WGS) entry which is preliminary data.</text>
</comment>
<dbReference type="EMBL" id="JACXAE010000029">
    <property type="protein sequence ID" value="MBD2771821.1"/>
    <property type="molecule type" value="Genomic_DNA"/>
</dbReference>
<organism evidence="1 2">
    <name type="scientific">Iningainema tapete BLCC-T55</name>
    <dbReference type="NCBI Taxonomy" id="2748662"/>
    <lineage>
        <taxon>Bacteria</taxon>
        <taxon>Bacillati</taxon>
        <taxon>Cyanobacteriota</taxon>
        <taxon>Cyanophyceae</taxon>
        <taxon>Nostocales</taxon>
        <taxon>Scytonemataceae</taxon>
        <taxon>Iningainema tapete</taxon>
    </lineage>
</organism>
<dbReference type="AlphaFoldDB" id="A0A8J6XGU7"/>
<accession>A0A8J6XGU7</accession>
<dbReference type="Proteomes" id="UP000629098">
    <property type="component" value="Unassembled WGS sequence"/>
</dbReference>
<reference evidence="1" key="1">
    <citation type="submission" date="2020-09" db="EMBL/GenBank/DDBJ databases">
        <title>Iningainema tapete sp. nov. (Scytonemataceae, Cyanobacteria) from greenhouses in central Florida (USA) produces two types of nodularin with biosynthetic potential for microcystin-LR and anabaenopeptins.</title>
        <authorList>
            <person name="Berthold D.E."/>
            <person name="Lefler F.W."/>
            <person name="Huang I.-S."/>
            <person name="Abdulla H."/>
            <person name="Zimba P.V."/>
            <person name="Laughinghouse H.D. IV."/>
        </authorList>
    </citation>
    <scope>NUCLEOTIDE SEQUENCE</scope>
    <source>
        <strain evidence="1">BLCCT55</strain>
    </source>
</reference>
<dbReference type="InterPro" id="IPR011050">
    <property type="entry name" value="Pectin_lyase_fold/virulence"/>
</dbReference>
<name>A0A8J6XGU7_9CYAN</name>
<sequence length="217" mass="22216">MLTSVDKASTISSFGQGDAGNINVDVTGAVTISGRKDGSSSAIGSTVESGAKGKGGNITISGGSFSLLDGALLSVSTLGEGNAGNIDLNITGAVTISGVKDGLRSVINSAVGTGNGAAGNLNVNARTIFLDNSTLSTDTRSRDNNPNIEQATINLQASDLVLLRRGSKITTNASGENIIGGNININTNFLVGLEDSDIMMRSRSGWRQSQLWKPKAW</sequence>
<proteinExistence type="predicted"/>
<dbReference type="RefSeq" id="WP_190826114.1">
    <property type="nucleotide sequence ID" value="NZ_CAWPPI010000029.1"/>
</dbReference>
<keyword evidence="2" id="KW-1185">Reference proteome</keyword>
<protein>
    <recommendedName>
        <fullName evidence="3">Filamentous hemagglutinin outer membrane protein</fullName>
    </recommendedName>
</protein>
<evidence type="ECO:0000313" key="2">
    <source>
        <dbReference type="Proteomes" id="UP000629098"/>
    </source>
</evidence>
<evidence type="ECO:0008006" key="3">
    <source>
        <dbReference type="Google" id="ProtNLM"/>
    </source>
</evidence>
<dbReference type="SUPFAM" id="SSF51126">
    <property type="entry name" value="Pectin lyase-like"/>
    <property type="match status" value="1"/>
</dbReference>